<feature type="domain" description="Peptidase M13 C-terminal" evidence="8">
    <location>
        <begin position="574"/>
        <end position="777"/>
    </location>
</feature>
<dbReference type="Pfam" id="PF01431">
    <property type="entry name" value="Peptidase_M13"/>
    <property type="match status" value="1"/>
</dbReference>
<dbReference type="PANTHER" id="PTHR11733:SF240">
    <property type="entry name" value="GH14155P-RELATED"/>
    <property type="match status" value="1"/>
</dbReference>
<evidence type="ECO:0000256" key="1">
    <source>
        <dbReference type="ARBA" id="ARBA00001947"/>
    </source>
</evidence>
<protein>
    <submittedName>
        <fullName evidence="10">Uncharacterized protein</fullName>
    </submittedName>
</protein>
<feature type="transmembrane region" description="Helical" evidence="7">
    <location>
        <begin position="43"/>
        <end position="64"/>
    </location>
</feature>
<keyword evidence="5" id="KW-0862">Zinc</keyword>
<dbReference type="Proteomes" id="UP001159405">
    <property type="component" value="Unassembled WGS sequence"/>
</dbReference>
<keyword evidence="7" id="KW-0812">Transmembrane</keyword>
<dbReference type="InterPro" id="IPR024079">
    <property type="entry name" value="MetalloPept_cat_dom_sf"/>
</dbReference>
<keyword evidence="6" id="KW-0482">Metalloprotease</keyword>
<dbReference type="PANTHER" id="PTHR11733">
    <property type="entry name" value="ZINC METALLOPROTEASE FAMILY M13 NEPRILYSIN-RELATED"/>
    <property type="match status" value="1"/>
</dbReference>
<gene>
    <name evidence="10" type="ORF">PLOB_00026743</name>
</gene>
<accession>A0ABN8NQJ3</accession>
<dbReference type="Gene3D" id="1.10.1380.10">
    <property type="entry name" value="Neutral endopeptidase , domain2"/>
    <property type="match status" value="1"/>
</dbReference>
<evidence type="ECO:0000256" key="3">
    <source>
        <dbReference type="ARBA" id="ARBA00022723"/>
    </source>
</evidence>
<dbReference type="InterPro" id="IPR018497">
    <property type="entry name" value="Peptidase_M13_C"/>
</dbReference>
<evidence type="ECO:0000259" key="9">
    <source>
        <dbReference type="Pfam" id="PF05649"/>
    </source>
</evidence>
<keyword evidence="7" id="KW-1133">Transmembrane helix</keyword>
<dbReference type="Gene3D" id="3.40.390.10">
    <property type="entry name" value="Collagenase (Catalytic Domain)"/>
    <property type="match status" value="1"/>
</dbReference>
<name>A0ABN8NQJ3_9CNID</name>
<evidence type="ECO:0000313" key="11">
    <source>
        <dbReference type="Proteomes" id="UP001159405"/>
    </source>
</evidence>
<evidence type="ECO:0000256" key="4">
    <source>
        <dbReference type="ARBA" id="ARBA00022801"/>
    </source>
</evidence>
<evidence type="ECO:0000313" key="10">
    <source>
        <dbReference type="EMBL" id="CAH3118531.1"/>
    </source>
</evidence>
<dbReference type="CDD" id="cd08662">
    <property type="entry name" value="M13"/>
    <property type="match status" value="1"/>
</dbReference>
<keyword evidence="3" id="KW-0479">Metal-binding</keyword>
<comment type="cofactor">
    <cofactor evidence="1">
        <name>Zn(2+)</name>
        <dbReference type="ChEBI" id="CHEBI:29105"/>
    </cofactor>
</comment>
<keyword evidence="7" id="KW-0472">Membrane</keyword>
<proteinExistence type="predicted"/>
<keyword evidence="4" id="KW-0378">Hydrolase</keyword>
<dbReference type="InterPro" id="IPR008753">
    <property type="entry name" value="Peptidase_M13_N"/>
</dbReference>
<organism evidence="10 11">
    <name type="scientific">Porites lobata</name>
    <dbReference type="NCBI Taxonomy" id="104759"/>
    <lineage>
        <taxon>Eukaryota</taxon>
        <taxon>Metazoa</taxon>
        <taxon>Cnidaria</taxon>
        <taxon>Anthozoa</taxon>
        <taxon>Hexacorallia</taxon>
        <taxon>Scleractinia</taxon>
        <taxon>Fungiina</taxon>
        <taxon>Poritidae</taxon>
        <taxon>Porites</taxon>
    </lineage>
</organism>
<evidence type="ECO:0000256" key="2">
    <source>
        <dbReference type="ARBA" id="ARBA00022670"/>
    </source>
</evidence>
<reference evidence="10 11" key="1">
    <citation type="submission" date="2022-05" db="EMBL/GenBank/DDBJ databases">
        <authorList>
            <consortium name="Genoscope - CEA"/>
            <person name="William W."/>
        </authorList>
    </citation>
    <scope>NUCLEOTIDE SEQUENCE [LARGE SCALE GENOMIC DNA]</scope>
</reference>
<evidence type="ECO:0000256" key="6">
    <source>
        <dbReference type="ARBA" id="ARBA00023049"/>
    </source>
</evidence>
<keyword evidence="11" id="KW-1185">Reference proteome</keyword>
<sequence>MADSRYRLAKHDEIHLHGDANNGEVRIMRGSDQQSRRHCNTSVLAFLIVLLVLTCIALIAFLAIEKMRNYNRLNPSLVQNCSSHIGENGKQQRGFCTTSQCILAASYILRTVDKNVDPCEDFFLHACGGWIKNNPIPSNEPKWSQVLILKTRNDQLLKTLLDDLQIRKKYEKNDAVQKAFRYYDSCTNYELIESARGSPLVNLVEKYGSWNITNKTWTTDSWNFMEFLVRMHKDLKTSPLFKLNVEPDLTLSSRYIIMLDQTSNTITRDAYLANTSYHSLVRNAYRKLMLELVSLLGGDLQTITQPLTEVFEFEQKIAQLSATADERADKSKLYKLMTVKELEEKTAGKINWLDFFKAMFRDSSYEINEDEKIAIFALDYLISIANLTSVTSERVLANYMMWQAVVQLAPYLSSEYRKVFSDFRQVVTGGTGETNIWQKCITEMSHYDNEIGDPLGVIFLDEKFDKKDKDSVMSMINDLRDTFISSIDHLDWMDTNTKTYAKEKAAAIRQNIGYPEYLKNQSKLTARFKDLTVTNGSYFNNVINNRAFSVKAMLQDLRKPVDKGRWMIHPHTVNAFYDRVTNKIIFPAGILQIPFYSRKFPRAISYGGIGIVVAHEITHGFDSNGRKYDKDGDLVNWWSNSSNEAFERKSKCFVDQYSSYEAYGRKLNGIQTLGENIADNGAIKQAFKAYNEWVKRNGEEPQLPALNYTNEQLFFVSAAQVDCESILAPVALTKIEQATHTLGHWRVIGEMSNSKEFARAFNCPVGSRMNPVNKCSIW</sequence>
<evidence type="ECO:0000256" key="5">
    <source>
        <dbReference type="ARBA" id="ARBA00022833"/>
    </source>
</evidence>
<dbReference type="PRINTS" id="PR00786">
    <property type="entry name" value="NEPRILYSIN"/>
</dbReference>
<evidence type="ECO:0000256" key="7">
    <source>
        <dbReference type="SAM" id="Phobius"/>
    </source>
</evidence>
<dbReference type="SUPFAM" id="SSF55486">
    <property type="entry name" value="Metalloproteases ('zincins'), catalytic domain"/>
    <property type="match status" value="1"/>
</dbReference>
<evidence type="ECO:0000259" key="8">
    <source>
        <dbReference type="Pfam" id="PF01431"/>
    </source>
</evidence>
<comment type="caution">
    <text evidence="10">The sequence shown here is derived from an EMBL/GenBank/DDBJ whole genome shotgun (WGS) entry which is preliminary data.</text>
</comment>
<keyword evidence="2" id="KW-0645">Protease</keyword>
<dbReference type="InterPro" id="IPR000718">
    <property type="entry name" value="Peptidase_M13"/>
</dbReference>
<dbReference type="Pfam" id="PF05649">
    <property type="entry name" value="Peptidase_M13_N"/>
    <property type="match status" value="1"/>
</dbReference>
<dbReference type="InterPro" id="IPR042089">
    <property type="entry name" value="Peptidase_M13_dom_2"/>
</dbReference>
<dbReference type="PROSITE" id="PS51885">
    <property type="entry name" value="NEPRILYSIN"/>
    <property type="match status" value="1"/>
</dbReference>
<dbReference type="EMBL" id="CALNXK010000032">
    <property type="protein sequence ID" value="CAH3118531.1"/>
    <property type="molecule type" value="Genomic_DNA"/>
</dbReference>
<feature type="domain" description="Peptidase M13 N-terminal" evidence="9">
    <location>
        <begin position="118"/>
        <end position="515"/>
    </location>
</feature>